<keyword evidence="2" id="KW-1185">Reference proteome</keyword>
<dbReference type="AlphaFoldDB" id="A0A5B7CQY3"/>
<sequence length="129" mass="14455">MDGWHRREWMVTSCRTLLINPPATHLFDSHIPASFAALRLVHCRKAALAQLLPNIKVLQGVVGVRRGQLVVEPHRPRAPACPLEISSVCHERRVRESEQREVEQCALGSVLSNTSVRSLSRTPQRPLLG</sequence>
<organism evidence="1 2">
    <name type="scientific">Portunus trituberculatus</name>
    <name type="common">Swimming crab</name>
    <name type="synonym">Neptunus trituberculatus</name>
    <dbReference type="NCBI Taxonomy" id="210409"/>
    <lineage>
        <taxon>Eukaryota</taxon>
        <taxon>Metazoa</taxon>
        <taxon>Ecdysozoa</taxon>
        <taxon>Arthropoda</taxon>
        <taxon>Crustacea</taxon>
        <taxon>Multicrustacea</taxon>
        <taxon>Malacostraca</taxon>
        <taxon>Eumalacostraca</taxon>
        <taxon>Eucarida</taxon>
        <taxon>Decapoda</taxon>
        <taxon>Pleocyemata</taxon>
        <taxon>Brachyura</taxon>
        <taxon>Eubrachyura</taxon>
        <taxon>Portunoidea</taxon>
        <taxon>Portunidae</taxon>
        <taxon>Portuninae</taxon>
        <taxon>Portunus</taxon>
    </lineage>
</organism>
<protein>
    <submittedName>
        <fullName evidence="1">Uncharacterized protein</fullName>
    </submittedName>
</protein>
<reference evidence="1 2" key="1">
    <citation type="submission" date="2019-05" db="EMBL/GenBank/DDBJ databases">
        <title>Another draft genome of Portunus trituberculatus and its Hox gene families provides insights of decapod evolution.</title>
        <authorList>
            <person name="Jeong J.-H."/>
            <person name="Song I."/>
            <person name="Kim S."/>
            <person name="Choi T."/>
            <person name="Kim D."/>
            <person name="Ryu S."/>
            <person name="Kim W."/>
        </authorList>
    </citation>
    <scope>NUCLEOTIDE SEQUENCE [LARGE SCALE GENOMIC DNA]</scope>
    <source>
        <tissue evidence="1">Muscle</tissue>
    </source>
</reference>
<evidence type="ECO:0000313" key="2">
    <source>
        <dbReference type="Proteomes" id="UP000324222"/>
    </source>
</evidence>
<gene>
    <name evidence="1" type="ORF">E2C01_003881</name>
</gene>
<dbReference type="Proteomes" id="UP000324222">
    <property type="component" value="Unassembled WGS sequence"/>
</dbReference>
<name>A0A5B7CQY3_PORTR</name>
<evidence type="ECO:0000313" key="1">
    <source>
        <dbReference type="EMBL" id="MPC11221.1"/>
    </source>
</evidence>
<proteinExistence type="predicted"/>
<comment type="caution">
    <text evidence="1">The sequence shown here is derived from an EMBL/GenBank/DDBJ whole genome shotgun (WGS) entry which is preliminary data.</text>
</comment>
<accession>A0A5B7CQY3</accession>
<dbReference type="EMBL" id="VSRR010000151">
    <property type="protein sequence ID" value="MPC11221.1"/>
    <property type="molecule type" value="Genomic_DNA"/>
</dbReference>